<dbReference type="InterPro" id="IPR002738">
    <property type="entry name" value="RNase_P_p30"/>
</dbReference>
<evidence type="ECO:0000256" key="1">
    <source>
        <dbReference type="ARBA" id="ARBA00004123"/>
    </source>
</evidence>
<sequence length="276" mass="31077">MDLNIVIEDSGKRDSKEEILDKLRTALKLNYKSIAFSVRINDTQLANPPKAPKIEWKQASNFELRTRVTIVLEDASKIHKLSNSPILKEYDLLAIEVINDKILSQLCGGHLDCDIISFSLSERLTFNLKKTNFTVPQTKGTCFEVNYRQLLLDSTSRQNVITVSQSLFARLRGRNVLLSSGALSAIELRGPHDVANLGLLLELEDSKARAAVFTNGLKAIKHSEMRKTITSEAVKVENESTSSDKWLLEELNIKCESNKESECEPEKKRIKTEDDS</sequence>
<dbReference type="AlphaFoldDB" id="A0A3S3Q6J4"/>
<gene>
    <name evidence="4" type="ORF">B4U79_09004</name>
</gene>
<evidence type="ECO:0000313" key="4">
    <source>
        <dbReference type="EMBL" id="RWS14891.1"/>
    </source>
</evidence>
<evidence type="ECO:0000256" key="3">
    <source>
        <dbReference type="ARBA" id="ARBA00022694"/>
    </source>
</evidence>
<dbReference type="GO" id="GO:0005655">
    <property type="term" value="C:nucleolar ribonuclease P complex"/>
    <property type="evidence" value="ECO:0007669"/>
    <property type="project" value="TreeGrafter"/>
</dbReference>
<comment type="caution">
    <text evidence="4">The sequence shown here is derived from an EMBL/GenBank/DDBJ whole genome shotgun (WGS) entry which is preliminary data.</text>
</comment>
<comment type="subcellular location">
    <subcellularLocation>
        <location evidence="1">Nucleus</location>
    </subcellularLocation>
</comment>
<accession>A0A3S3Q6J4</accession>
<dbReference type="GO" id="GO:0003723">
    <property type="term" value="F:RNA binding"/>
    <property type="evidence" value="ECO:0007669"/>
    <property type="project" value="TreeGrafter"/>
</dbReference>
<keyword evidence="3" id="KW-0819">tRNA processing</keyword>
<reference evidence="4 5" key="1">
    <citation type="journal article" date="2018" name="Gigascience">
        <title>Genomes of trombidid mites reveal novel predicted allergens and laterally-transferred genes associated with secondary metabolism.</title>
        <authorList>
            <person name="Dong X."/>
            <person name="Chaisiri K."/>
            <person name="Xia D."/>
            <person name="Armstrong S.D."/>
            <person name="Fang Y."/>
            <person name="Donnelly M.J."/>
            <person name="Kadowaki T."/>
            <person name="McGarry J.W."/>
            <person name="Darby A.C."/>
            <person name="Makepeace B.L."/>
        </authorList>
    </citation>
    <scope>NUCLEOTIDE SEQUENCE [LARGE SCALE GENOMIC DNA]</scope>
    <source>
        <strain evidence="4">UoL-WK</strain>
    </source>
</reference>
<dbReference type="Proteomes" id="UP000285301">
    <property type="component" value="Unassembled WGS sequence"/>
</dbReference>
<dbReference type="InterPro" id="IPR016195">
    <property type="entry name" value="Pol/histidinol_Pase-like"/>
</dbReference>
<name>A0A3S3Q6J4_9ACAR</name>
<evidence type="ECO:0000256" key="2">
    <source>
        <dbReference type="ARBA" id="ARBA00007331"/>
    </source>
</evidence>
<dbReference type="PANTHER" id="PTHR13031">
    <property type="entry name" value="RIBONUCLEASE P SUBUNIT P30"/>
    <property type="match status" value="1"/>
</dbReference>
<evidence type="ECO:0000313" key="5">
    <source>
        <dbReference type="Proteomes" id="UP000285301"/>
    </source>
</evidence>
<keyword evidence="5" id="KW-1185">Reference proteome</keyword>
<dbReference type="EMBL" id="NCKU01000597">
    <property type="protein sequence ID" value="RWS14891.1"/>
    <property type="molecule type" value="Genomic_DNA"/>
</dbReference>
<dbReference type="PANTHER" id="PTHR13031:SF0">
    <property type="entry name" value="RIBONUCLEASE P PROTEIN SUBUNIT P30"/>
    <property type="match status" value="1"/>
</dbReference>
<dbReference type="SUPFAM" id="SSF89550">
    <property type="entry name" value="PHP domain-like"/>
    <property type="match status" value="1"/>
</dbReference>
<dbReference type="STRING" id="1965070.A0A3S3Q6J4"/>
<comment type="similarity">
    <text evidence="2">Belongs to the eukaryotic/archaeal RNase P protein component 3 family.</text>
</comment>
<protein>
    <submittedName>
        <fullName evidence="4">Ribonuclease P protein subunit p30-like protein</fullName>
    </submittedName>
</protein>
<dbReference type="Pfam" id="PF01876">
    <property type="entry name" value="RNase_P_p30"/>
    <property type="match status" value="1"/>
</dbReference>
<dbReference type="OrthoDB" id="17948at2759"/>
<organism evidence="4 5">
    <name type="scientific">Dinothrombium tinctorium</name>
    <dbReference type="NCBI Taxonomy" id="1965070"/>
    <lineage>
        <taxon>Eukaryota</taxon>
        <taxon>Metazoa</taxon>
        <taxon>Ecdysozoa</taxon>
        <taxon>Arthropoda</taxon>
        <taxon>Chelicerata</taxon>
        <taxon>Arachnida</taxon>
        <taxon>Acari</taxon>
        <taxon>Acariformes</taxon>
        <taxon>Trombidiformes</taxon>
        <taxon>Prostigmata</taxon>
        <taxon>Anystina</taxon>
        <taxon>Parasitengona</taxon>
        <taxon>Trombidioidea</taxon>
        <taxon>Trombidiidae</taxon>
        <taxon>Dinothrombium</taxon>
    </lineage>
</organism>
<dbReference type="Gene3D" id="3.20.20.140">
    <property type="entry name" value="Metal-dependent hydrolases"/>
    <property type="match status" value="1"/>
</dbReference>
<proteinExistence type="inferred from homology"/>
<dbReference type="GO" id="GO:0008033">
    <property type="term" value="P:tRNA processing"/>
    <property type="evidence" value="ECO:0007669"/>
    <property type="project" value="UniProtKB-KW"/>
</dbReference>